<dbReference type="Gene3D" id="1.10.110.10">
    <property type="entry name" value="Plant lipid-transfer and hydrophobic proteins"/>
    <property type="match status" value="1"/>
</dbReference>
<protein>
    <recommendedName>
        <fullName evidence="2">Bifunctional inhibitor/plant lipid transfer protein/seed storage helical domain-containing protein</fullName>
    </recommendedName>
</protein>
<dbReference type="InterPro" id="IPR036312">
    <property type="entry name" value="Bifun_inhib/LTP/seed_sf"/>
</dbReference>
<feature type="signal peptide" evidence="1">
    <location>
        <begin position="1"/>
        <end position="24"/>
    </location>
</feature>
<dbReference type="EMBL" id="SDMP01000015">
    <property type="protein sequence ID" value="RYR10198.1"/>
    <property type="molecule type" value="Genomic_DNA"/>
</dbReference>
<dbReference type="STRING" id="3818.A0A444Z7T6"/>
<gene>
    <name evidence="3" type="ORF">Ahy_B05g078673</name>
</gene>
<keyword evidence="1" id="KW-0732">Signal</keyword>
<dbReference type="SUPFAM" id="SSF47699">
    <property type="entry name" value="Bifunctional inhibitor/lipid-transfer protein/seed storage 2S albumin"/>
    <property type="match status" value="1"/>
</dbReference>
<dbReference type="PANTHER" id="PTHR35747:SF2">
    <property type="entry name" value="NON-SPECIFIC LIPID TRANSFER PROTEIN GPI-ANCHORED 25"/>
    <property type="match status" value="1"/>
</dbReference>
<reference evidence="3 4" key="1">
    <citation type="submission" date="2019-01" db="EMBL/GenBank/DDBJ databases">
        <title>Sequencing of cultivated peanut Arachis hypogaea provides insights into genome evolution and oil improvement.</title>
        <authorList>
            <person name="Chen X."/>
        </authorList>
    </citation>
    <scope>NUCLEOTIDE SEQUENCE [LARGE SCALE GENOMIC DNA]</scope>
    <source>
        <strain evidence="4">cv. Fuhuasheng</strain>
        <tissue evidence="3">Leaves</tissue>
    </source>
</reference>
<evidence type="ECO:0000256" key="1">
    <source>
        <dbReference type="SAM" id="SignalP"/>
    </source>
</evidence>
<accession>A0A444Z7T6</accession>
<dbReference type="InterPro" id="IPR053353">
    <property type="entry name" value="Plant_LTP_GPI-anchored"/>
</dbReference>
<dbReference type="CDD" id="cd00010">
    <property type="entry name" value="AAI_LTSS"/>
    <property type="match status" value="1"/>
</dbReference>
<comment type="caution">
    <text evidence="3">The sequence shown here is derived from an EMBL/GenBank/DDBJ whole genome shotgun (WGS) entry which is preliminary data.</text>
</comment>
<dbReference type="AlphaFoldDB" id="A0A444Z7T6"/>
<organism evidence="3 4">
    <name type="scientific">Arachis hypogaea</name>
    <name type="common">Peanut</name>
    <dbReference type="NCBI Taxonomy" id="3818"/>
    <lineage>
        <taxon>Eukaryota</taxon>
        <taxon>Viridiplantae</taxon>
        <taxon>Streptophyta</taxon>
        <taxon>Embryophyta</taxon>
        <taxon>Tracheophyta</taxon>
        <taxon>Spermatophyta</taxon>
        <taxon>Magnoliopsida</taxon>
        <taxon>eudicotyledons</taxon>
        <taxon>Gunneridae</taxon>
        <taxon>Pentapetalae</taxon>
        <taxon>rosids</taxon>
        <taxon>fabids</taxon>
        <taxon>Fabales</taxon>
        <taxon>Fabaceae</taxon>
        <taxon>Papilionoideae</taxon>
        <taxon>50 kb inversion clade</taxon>
        <taxon>dalbergioids sensu lato</taxon>
        <taxon>Dalbergieae</taxon>
        <taxon>Pterocarpus clade</taxon>
        <taxon>Arachis</taxon>
    </lineage>
</organism>
<evidence type="ECO:0000313" key="4">
    <source>
        <dbReference type="Proteomes" id="UP000289738"/>
    </source>
</evidence>
<feature type="chain" id="PRO_5019269110" description="Bifunctional inhibitor/plant lipid transfer protein/seed storage helical domain-containing protein" evidence="1">
    <location>
        <begin position="25"/>
        <end position="205"/>
    </location>
</feature>
<evidence type="ECO:0000313" key="3">
    <source>
        <dbReference type="EMBL" id="RYR10198.1"/>
    </source>
</evidence>
<dbReference type="PANTHER" id="PTHR35747">
    <property type="entry name" value="BIFUNCTIONAL INHIBITOR/LIPID-TRANSFER PROTEIN/SEED STORAGE 2S ALBUMIN SUPERFAMILY PROTEIN"/>
    <property type="match status" value="1"/>
</dbReference>
<dbReference type="Gramene" id="arahy.Tifrunner.gnm2.ann2.Ah15g153600.1">
    <property type="protein sequence ID" value="arahy.Tifrunner.gnm2.ann2.Ah15g153600.1-CDS"/>
    <property type="gene ID" value="arahy.Tifrunner.gnm2.ann2.Ah15g153600"/>
</dbReference>
<evidence type="ECO:0000259" key="2">
    <source>
        <dbReference type="Pfam" id="PF14368"/>
    </source>
</evidence>
<dbReference type="InterPro" id="IPR016140">
    <property type="entry name" value="Bifunc_inhib/LTP/seed_store"/>
</dbReference>
<keyword evidence="4" id="KW-1185">Reference proteome</keyword>
<feature type="domain" description="Bifunctional inhibitor/plant lipid transfer protein/seed storage helical" evidence="2">
    <location>
        <begin position="15"/>
        <end position="112"/>
    </location>
</feature>
<proteinExistence type="predicted"/>
<dbReference type="Proteomes" id="UP000289738">
    <property type="component" value="Chromosome B05"/>
</dbReference>
<dbReference type="Pfam" id="PF14368">
    <property type="entry name" value="LTP_2"/>
    <property type="match status" value="1"/>
</dbReference>
<sequence length="205" mass="20742">MPTMATGVTAALVLLLALVAHTEAPTSPTATGGCTDELLSFSACLSYVSSPPNDLNERPSANCCAAFNSAAESGGAICLCYFVRYPNILGFPINSTRLISLSSICNPTPPLSLNFLCSASPALPPLNSAATLGFTISGIQGGGGGSSTAPKIGGRSPRSVGRGRPFFFPLSSNGNGAASTHLCSSNSLLLLSVALAIFLSLLNTQ</sequence>
<name>A0A444Z7T6_ARAHY</name>
<dbReference type="OrthoDB" id="786778at2759"/>